<dbReference type="InterPro" id="IPR037401">
    <property type="entry name" value="SnoaL-like"/>
</dbReference>
<evidence type="ECO:0000313" key="2">
    <source>
        <dbReference type="EMBL" id="GAA2102997.1"/>
    </source>
</evidence>
<accession>A0ABN2X457</accession>
<evidence type="ECO:0000313" key="3">
    <source>
        <dbReference type="Proteomes" id="UP001500897"/>
    </source>
</evidence>
<name>A0ABN2X457_9ACTN</name>
<protein>
    <recommendedName>
        <fullName evidence="1">SnoaL-like domain-containing protein</fullName>
    </recommendedName>
</protein>
<keyword evidence="3" id="KW-1185">Reference proteome</keyword>
<organism evidence="2 3">
    <name type="scientific">Kitasatospora saccharophila</name>
    <dbReference type="NCBI Taxonomy" id="407973"/>
    <lineage>
        <taxon>Bacteria</taxon>
        <taxon>Bacillati</taxon>
        <taxon>Actinomycetota</taxon>
        <taxon>Actinomycetes</taxon>
        <taxon>Kitasatosporales</taxon>
        <taxon>Streptomycetaceae</taxon>
        <taxon>Kitasatospora</taxon>
    </lineage>
</organism>
<dbReference type="InterPro" id="IPR032710">
    <property type="entry name" value="NTF2-like_dom_sf"/>
</dbReference>
<dbReference type="EMBL" id="BAAANS010000024">
    <property type="protein sequence ID" value="GAA2102997.1"/>
    <property type="molecule type" value="Genomic_DNA"/>
</dbReference>
<dbReference type="SUPFAM" id="SSF54427">
    <property type="entry name" value="NTF2-like"/>
    <property type="match status" value="1"/>
</dbReference>
<reference evidence="2 3" key="1">
    <citation type="journal article" date="2019" name="Int. J. Syst. Evol. Microbiol.">
        <title>The Global Catalogue of Microorganisms (GCM) 10K type strain sequencing project: providing services to taxonomists for standard genome sequencing and annotation.</title>
        <authorList>
            <consortium name="The Broad Institute Genomics Platform"/>
            <consortium name="The Broad Institute Genome Sequencing Center for Infectious Disease"/>
            <person name="Wu L."/>
            <person name="Ma J."/>
        </authorList>
    </citation>
    <scope>NUCLEOTIDE SEQUENCE [LARGE SCALE GENOMIC DNA]</scope>
    <source>
        <strain evidence="2 3">JCM 14559</strain>
    </source>
</reference>
<dbReference type="RefSeq" id="WP_344553465.1">
    <property type="nucleotide sequence ID" value="NZ_BAAANS010000024.1"/>
</dbReference>
<gene>
    <name evidence="2" type="ORF">GCM10009759_37980</name>
</gene>
<dbReference type="Pfam" id="PF12680">
    <property type="entry name" value="SnoaL_2"/>
    <property type="match status" value="1"/>
</dbReference>
<dbReference type="Proteomes" id="UP001500897">
    <property type="component" value="Unassembled WGS sequence"/>
</dbReference>
<feature type="domain" description="SnoaL-like" evidence="1">
    <location>
        <begin position="18"/>
        <end position="127"/>
    </location>
</feature>
<sequence>MSSAVPSPSDRTPQDVLARYRRAMLDLDADALADLYAPDAVHEFPFRFPGFPERYEGREAVRAGYGAAWGASPVRPVEVEESALHVSTDPEVLVVEQVVRGEIAGGRGAFAVPGLLVLRVRDGLIVHVRDYMDGSAVSGARSS</sequence>
<evidence type="ECO:0000259" key="1">
    <source>
        <dbReference type="Pfam" id="PF12680"/>
    </source>
</evidence>
<comment type="caution">
    <text evidence="2">The sequence shown here is derived from an EMBL/GenBank/DDBJ whole genome shotgun (WGS) entry which is preliminary data.</text>
</comment>
<dbReference type="Gene3D" id="3.10.450.50">
    <property type="match status" value="1"/>
</dbReference>
<proteinExistence type="predicted"/>